<dbReference type="RefSeq" id="WP_290259392.1">
    <property type="nucleotide sequence ID" value="NZ_JAUFQG010000004.1"/>
</dbReference>
<dbReference type="Proteomes" id="UP001595840">
    <property type="component" value="Unassembled WGS sequence"/>
</dbReference>
<accession>A0ABV8V1B4</accession>
<evidence type="ECO:0000313" key="3">
    <source>
        <dbReference type="Proteomes" id="UP001595840"/>
    </source>
</evidence>
<dbReference type="PROSITE" id="PS51257">
    <property type="entry name" value="PROKAR_LIPOPROTEIN"/>
    <property type="match status" value="1"/>
</dbReference>
<comment type="caution">
    <text evidence="2">The sequence shown here is derived from an EMBL/GenBank/DDBJ whole genome shotgun (WGS) entry which is preliminary data.</text>
</comment>
<keyword evidence="1" id="KW-0732">Signal</keyword>
<sequence>MKMLISTSLILLSLVGCASNSGYKAASGSGYGYTETEISENRYRIDYKDKSRRASQAKNYALLRAAELTLAQGYDWFVVVDRETQIEKSDDNISTSMTTGRTVTKSCGLLSCSTQSHPTTEYGVGMNSGTGKDFAIASLEVRLGKGVKPATGDTYDAREIKDSMGKKVK</sequence>
<reference evidence="3" key="1">
    <citation type="journal article" date="2019" name="Int. J. Syst. Evol. Microbiol.">
        <title>The Global Catalogue of Microorganisms (GCM) 10K type strain sequencing project: providing services to taxonomists for standard genome sequencing and annotation.</title>
        <authorList>
            <consortium name="The Broad Institute Genomics Platform"/>
            <consortium name="The Broad Institute Genome Sequencing Center for Infectious Disease"/>
            <person name="Wu L."/>
            <person name="Ma J."/>
        </authorList>
    </citation>
    <scope>NUCLEOTIDE SEQUENCE [LARGE SCALE GENOMIC DNA]</scope>
    <source>
        <strain evidence="3">CECT 8570</strain>
    </source>
</reference>
<evidence type="ECO:0008006" key="4">
    <source>
        <dbReference type="Google" id="ProtNLM"/>
    </source>
</evidence>
<evidence type="ECO:0000256" key="1">
    <source>
        <dbReference type="SAM" id="SignalP"/>
    </source>
</evidence>
<protein>
    <recommendedName>
        <fullName evidence="4">Lipoprotein</fullName>
    </recommendedName>
</protein>
<gene>
    <name evidence="2" type="ORF">ACFOX3_05085</name>
</gene>
<name>A0ABV8V1B4_9GAMM</name>
<dbReference type="EMBL" id="JBHSCX010000003">
    <property type="protein sequence ID" value="MFC4361666.1"/>
    <property type="molecule type" value="Genomic_DNA"/>
</dbReference>
<proteinExistence type="predicted"/>
<organism evidence="2 3">
    <name type="scientific">Simiduia curdlanivorans</name>
    <dbReference type="NCBI Taxonomy" id="1492769"/>
    <lineage>
        <taxon>Bacteria</taxon>
        <taxon>Pseudomonadati</taxon>
        <taxon>Pseudomonadota</taxon>
        <taxon>Gammaproteobacteria</taxon>
        <taxon>Cellvibrionales</taxon>
        <taxon>Cellvibrionaceae</taxon>
        <taxon>Simiduia</taxon>
    </lineage>
</organism>
<evidence type="ECO:0000313" key="2">
    <source>
        <dbReference type="EMBL" id="MFC4361666.1"/>
    </source>
</evidence>
<keyword evidence="3" id="KW-1185">Reference proteome</keyword>
<feature type="signal peptide" evidence="1">
    <location>
        <begin position="1"/>
        <end position="18"/>
    </location>
</feature>
<feature type="chain" id="PRO_5047421107" description="Lipoprotein" evidence="1">
    <location>
        <begin position="19"/>
        <end position="169"/>
    </location>
</feature>
<dbReference type="NCBIfam" id="NF047637">
    <property type="entry name" value="lipo_CC0125"/>
    <property type="match status" value="1"/>
</dbReference>